<reference evidence="1 2" key="1">
    <citation type="journal article" date="2010" name="J. Bacteriol.">
        <title>Genome sequence of Fulvimarina pelagi HTCC2506T, a Mn(II)-oxidizing alphaproteobacterium possessing an aerobic anoxygenic photosynthetic gene cluster and Xanthorhodopsin.</title>
        <authorList>
            <person name="Kang I."/>
            <person name="Oh H.M."/>
            <person name="Lim S.I."/>
            <person name="Ferriera S."/>
            <person name="Giovannoni S.J."/>
            <person name="Cho J.C."/>
        </authorList>
    </citation>
    <scope>NUCLEOTIDE SEQUENCE [LARGE SCALE GENOMIC DNA]</scope>
    <source>
        <strain evidence="1 2">HTCC2506</strain>
    </source>
</reference>
<dbReference type="AlphaFoldDB" id="Q0G276"/>
<sequence length="189" mass="20941">MQGNVTSLESRFMKDPFSAAAVADAIDRLPSQSTKTVKAMRDRGRQKGLNDLVAACDAELSKRPIEYDGDTARKMIAAEAAVELFDLPSATRYAFSQFKEASRDERRILAWIAANPGGSYADALKAYGKGDLSLTIGHLVYERYGCFARFVEDHEDQSSVLIQKERGDGSVRYTIRPEVIPIFKQLAVI</sequence>
<name>Q0G276_9HYPH</name>
<dbReference type="Proteomes" id="UP000004310">
    <property type="component" value="Unassembled WGS sequence"/>
</dbReference>
<proteinExistence type="predicted"/>
<organism evidence="1 2">
    <name type="scientific">Fulvimarina pelagi HTCC2506</name>
    <dbReference type="NCBI Taxonomy" id="314231"/>
    <lineage>
        <taxon>Bacteria</taxon>
        <taxon>Pseudomonadati</taxon>
        <taxon>Pseudomonadota</taxon>
        <taxon>Alphaproteobacteria</taxon>
        <taxon>Hyphomicrobiales</taxon>
        <taxon>Aurantimonadaceae</taxon>
        <taxon>Fulvimarina</taxon>
    </lineage>
</organism>
<evidence type="ECO:0000313" key="2">
    <source>
        <dbReference type="Proteomes" id="UP000004310"/>
    </source>
</evidence>
<protein>
    <submittedName>
        <fullName evidence="1">Uncharacterized protein</fullName>
    </submittedName>
</protein>
<dbReference type="EMBL" id="AATP01000003">
    <property type="protein sequence ID" value="EAU41322.1"/>
    <property type="molecule type" value="Genomic_DNA"/>
</dbReference>
<accession>Q0G276</accession>
<keyword evidence="2" id="KW-1185">Reference proteome</keyword>
<evidence type="ECO:0000313" key="1">
    <source>
        <dbReference type="EMBL" id="EAU41322.1"/>
    </source>
</evidence>
<gene>
    <name evidence="1" type="ORF">FP2506_01105</name>
</gene>
<comment type="caution">
    <text evidence="1">The sequence shown here is derived from an EMBL/GenBank/DDBJ whole genome shotgun (WGS) entry which is preliminary data.</text>
</comment>
<dbReference type="HOGENOM" id="CLU_1432642_0_0_5"/>